<proteinExistence type="predicted"/>
<sequence>MYYYFSAFDEPWKLDAFEANETVGHHYVVLSSATTAVFVAGSLPSKKAVLLSNSAEMKSLRTPSFSIAFSTLMMPPFYMAERLILGMYKSPESVRFNGEGDQANADLGLEIQEKRSYTEMWRGCY</sequence>
<gene>
    <name evidence="1" type="ORF">V7S43_010436</name>
</gene>
<organism evidence="1 2">
    <name type="scientific">Phytophthora oleae</name>
    <dbReference type="NCBI Taxonomy" id="2107226"/>
    <lineage>
        <taxon>Eukaryota</taxon>
        <taxon>Sar</taxon>
        <taxon>Stramenopiles</taxon>
        <taxon>Oomycota</taxon>
        <taxon>Peronosporomycetes</taxon>
        <taxon>Peronosporales</taxon>
        <taxon>Peronosporaceae</taxon>
        <taxon>Phytophthora</taxon>
    </lineage>
</organism>
<keyword evidence="2" id="KW-1185">Reference proteome</keyword>
<protein>
    <submittedName>
        <fullName evidence="1">Uncharacterized protein</fullName>
    </submittedName>
</protein>
<comment type="caution">
    <text evidence="1">The sequence shown here is derived from an EMBL/GenBank/DDBJ whole genome shotgun (WGS) entry which is preliminary data.</text>
</comment>
<dbReference type="Proteomes" id="UP001632037">
    <property type="component" value="Unassembled WGS sequence"/>
</dbReference>
<evidence type="ECO:0000313" key="2">
    <source>
        <dbReference type="Proteomes" id="UP001632037"/>
    </source>
</evidence>
<reference evidence="1 2" key="1">
    <citation type="submission" date="2024-09" db="EMBL/GenBank/DDBJ databases">
        <title>Genome sequencing and assembly of Phytophthora oleae, isolate VK10A, causative agent of rot of olive drupes.</title>
        <authorList>
            <person name="Conti Taguali S."/>
            <person name="Riolo M."/>
            <person name="La Spada F."/>
            <person name="Cacciola S.O."/>
            <person name="Dionisio G."/>
        </authorList>
    </citation>
    <scope>NUCLEOTIDE SEQUENCE [LARGE SCALE GENOMIC DNA]</scope>
    <source>
        <strain evidence="1 2">VK10A</strain>
    </source>
</reference>
<evidence type="ECO:0000313" key="1">
    <source>
        <dbReference type="EMBL" id="KAL3664687.1"/>
    </source>
</evidence>
<name>A0ABD3FFK0_9STRA</name>
<dbReference type="AlphaFoldDB" id="A0ABD3FFK0"/>
<dbReference type="EMBL" id="JBIMZQ010000023">
    <property type="protein sequence ID" value="KAL3664687.1"/>
    <property type="molecule type" value="Genomic_DNA"/>
</dbReference>
<accession>A0ABD3FFK0</accession>